<name>A0A928TQZ7_UNCKA</name>
<evidence type="ECO:0000256" key="1">
    <source>
        <dbReference type="ARBA" id="ARBA00007150"/>
    </source>
</evidence>
<dbReference type="PANTHER" id="PTHR30589:SF0">
    <property type="entry name" value="PHOSPHATIDYLGLYCEROL--PROLIPOPROTEIN DIACYLGLYCERYL TRANSFERASE"/>
    <property type="match status" value="1"/>
</dbReference>
<evidence type="ECO:0000256" key="2">
    <source>
        <dbReference type="ARBA" id="ARBA00022475"/>
    </source>
</evidence>
<comment type="subcellular location">
    <subcellularLocation>
        <location evidence="7">Cell membrane</location>
        <topology evidence="7">Multi-pass membrane protein</topology>
    </subcellularLocation>
</comment>
<keyword evidence="5 7" id="KW-1133">Transmembrane helix</keyword>
<gene>
    <name evidence="7" type="primary">lgt</name>
    <name evidence="8" type="ORF">HS096_04365</name>
</gene>
<evidence type="ECO:0000256" key="4">
    <source>
        <dbReference type="ARBA" id="ARBA00022692"/>
    </source>
</evidence>
<keyword evidence="3 7" id="KW-0808">Transferase</keyword>
<dbReference type="Proteomes" id="UP000710385">
    <property type="component" value="Unassembled WGS sequence"/>
</dbReference>
<organism evidence="8 9">
    <name type="scientific">candidate division WWE3 bacterium</name>
    <dbReference type="NCBI Taxonomy" id="2053526"/>
    <lineage>
        <taxon>Bacteria</taxon>
        <taxon>Katanobacteria</taxon>
    </lineage>
</organism>
<dbReference type="PANTHER" id="PTHR30589">
    <property type="entry name" value="PROLIPOPROTEIN DIACYLGLYCERYL TRANSFERASE"/>
    <property type="match status" value="1"/>
</dbReference>
<dbReference type="AlphaFoldDB" id="A0A928TQZ7"/>
<evidence type="ECO:0000256" key="3">
    <source>
        <dbReference type="ARBA" id="ARBA00022679"/>
    </source>
</evidence>
<feature type="transmembrane region" description="Helical" evidence="7">
    <location>
        <begin position="191"/>
        <end position="209"/>
    </location>
</feature>
<reference evidence="8" key="1">
    <citation type="submission" date="2020-05" db="EMBL/GenBank/DDBJ databases">
        <title>High-Quality Genomes of Partial-Nitritation/Anammox System by Hierarchical Clustering Based Hybrid Assembly.</title>
        <authorList>
            <person name="Liu L."/>
            <person name="Wang Y."/>
            <person name="Che Y."/>
            <person name="Chen Y."/>
            <person name="Xia Y."/>
            <person name="Luo R."/>
            <person name="Cheng S.H."/>
            <person name="Zheng C."/>
            <person name="Zhang T."/>
        </authorList>
    </citation>
    <scope>NUCLEOTIDE SEQUENCE</scope>
    <source>
        <strain evidence="8">H1_PAT1</strain>
    </source>
</reference>
<keyword evidence="6 7" id="KW-0472">Membrane</keyword>
<comment type="similarity">
    <text evidence="1 7">Belongs to the Lgt family.</text>
</comment>
<proteinExistence type="inferred from homology"/>
<dbReference type="InterPro" id="IPR001640">
    <property type="entry name" value="Lgt"/>
</dbReference>
<comment type="caution">
    <text evidence="8">The sequence shown here is derived from an EMBL/GenBank/DDBJ whole genome shotgun (WGS) entry which is preliminary data.</text>
</comment>
<sequence>MIPWIESKTYSLGPLTLQTWGTFVAAGFLIGAWIAAKRAKKFGLDPKHVWDMAFWVFFSAMIGSRIFHVLFYEPAYYLQHPLEAIDPSKPGFAIMGGFLGAALAFTLIVRKRKLDWMAYADTLVWGLPWGCGIGRIGCFLIHDHPGTLTNSPLGVQYPDGNTRNDLGLYLSILGFSIGILFLLLNRKRWSPGFFLGTYMVVYGIVRFWLDVYRIVDVRYVGLTPTQWFLFVFVAIGILILHKTQKKGMRGRE</sequence>
<accession>A0A928TQZ7</accession>
<dbReference type="HAMAP" id="MF_01147">
    <property type="entry name" value="Lgt"/>
    <property type="match status" value="1"/>
</dbReference>
<comment type="function">
    <text evidence="7">Catalyzes the transfer of the diacylglyceryl group from phosphatidylglycerol to the sulfhydryl group of the N-terminal cysteine of a prolipoprotein, the first step in the formation of mature lipoproteins.</text>
</comment>
<evidence type="ECO:0000313" key="9">
    <source>
        <dbReference type="Proteomes" id="UP000710385"/>
    </source>
</evidence>
<feature type="transmembrane region" description="Helical" evidence="7">
    <location>
        <begin position="48"/>
        <end position="71"/>
    </location>
</feature>
<feature type="transmembrane region" description="Helical" evidence="7">
    <location>
        <begin position="221"/>
        <end position="241"/>
    </location>
</feature>
<protein>
    <recommendedName>
        <fullName evidence="7">Phosphatidylglycerol--prolipoprotein diacylglyceryl transferase</fullName>
        <ecNumber evidence="7">2.5.1.145</ecNumber>
    </recommendedName>
</protein>
<dbReference type="GO" id="GO:0008961">
    <property type="term" value="F:phosphatidylglycerol-prolipoprotein diacylglyceryl transferase activity"/>
    <property type="evidence" value="ECO:0007669"/>
    <property type="project" value="UniProtKB-UniRule"/>
</dbReference>
<keyword evidence="2 7" id="KW-1003">Cell membrane</keyword>
<feature type="transmembrane region" description="Helical" evidence="7">
    <location>
        <begin position="122"/>
        <end position="142"/>
    </location>
</feature>
<evidence type="ECO:0000256" key="6">
    <source>
        <dbReference type="ARBA" id="ARBA00023136"/>
    </source>
</evidence>
<evidence type="ECO:0000256" key="5">
    <source>
        <dbReference type="ARBA" id="ARBA00022989"/>
    </source>
</evidence>
<evidence type="ECO:0000256" key="7">
    <source>
        <dbReference type="HAMAP-Rule" id="MF_01147"/>
    </source>
</evidence>
<dbReference type="GO" id="GO:0005886">
    <property type="term" value="C:plasma membrane"/>
    <property type="evidence" value="ECO:0007669"/>
    <property type="project" value="UniProtKB-SubCell"/>
</dbReference>
<dbReference type="GO" id="GO:0042158">
    <property type="term" value="P:lipoprotein biosynthetic process"/>
    <property type="evidence" value="ECO:0007669"/>
    <property type="project" value="UniProtKB-UniRule"/>
</dbReference>
<feature type="transmembrane region" description="Helical" evidence="7">
    <location>
        <begin position="166"/>
        <end position="184"/>
    </location>
</feature>
<comment type="catalytic activity">
    <reaction evidence="7">
        <text>L-cysteinyl-[prolipoprotein] + a 1,2-diacyl-sn-glycero-3-phospho-(1'-sn-glycerol) = an S-1,2-diacyl-sn-glyceryl-L-cysteinyl-[prolipoprotein] + sn-glycerol 1-phosphate + H(+)</text>
        <dbReference type="Rhea" id="RHEA:56712"/>
        <dbReference type="Rhea" id="RHEA-COMP:14679"/>
        <dbReference type="Rhea" id="RHEA-COMP:14680"/>
        <dbReference type="ChEBI" id="CHEBI:15378"/>
        <dbReference type="ChEBI" id="CHEBI:29950"/>
        <dbReference type="ChEBI" id="CHEBI:57685"/>
        <dbReference type="ChEBI" id="CHEBI:64716"/>
        <dbReference type="ChEBI" id="CHEBI:140658"/>
        <dbReference type="EC" id="2.5.1.145"/>
    </reaction>
</comment>
<feature type="transmembrane region" description="Helical" evidence="7">
    <location>
        <begin position="20"/>
        <end position="36"/>
    </location>
</feature>
<comment type="pathway">
    <text evidence="7">Protein modification; lipoprotein biosynthesis (diacylglyceryl transfer).</text>
</comment>
<evidence type="ECO:0000313" key="8">
    <source>
        <dbReference type="EMBL" id="MBE7525589.1"/>
    </source>
</evidence>
<feature type="transmembrane region" description="Helical" evidence="7">
    <location>
        <begin position="91"/>
        <end position="110"/>
    </location>
</feature>
<dbReference type="EMBL" id="JABTTY010000001">
    <property type="protein sequence ID" value="MBE7525589.1"/>
    <property type="molecule type" value="Genomic_DNA"/>
</dbReference>
<feature type="binding site" evidence="7">
    <location>
        <position position="135"/>
    </location>
    <ligand>
        <name>a 1,2-diacyl-sn-glycero-3-phospho-(1'-sn-glycerol)</name>
        <dbReference type="ChEBI" id="CHEBI:64716"/>
    </ligand>
</feature>
<dbReference type="EC" id="2.5.1.145" evidence="7"/>
<keyword evidence="4 7" id="KW-0812">Transmembrane</keyword>
<dbReference type="Pfam" id="PF01790">
    <property type="entry name" value="LGT"/>
    <property type="match status" value="1"/>
</dbReference>